<sequence length="69" mass="7960">MDEKTSFIPPLFDYLSHIKRLLPLLVKAINKDLYPMKHKIKVLLTTLSCQQSRESKLCNDDFAVKATPL</sequence>
<name>A0A2N5GMB4_9BACI</name>
<dbReference type="AlphaFoldDB" id="A0A2N5GMB4"/>
<accession>A0A2N5GMB4</accession>
<evidence type="ECO:0000313" key="1">
    <source>
        <dbReference type="EMBL" id="PLR82964.1"/>
    </source>
</evidence>
<protein>
    <submittedName>
        <fullName evidence="1">Uncharacterized protein</fullName>
    </submittedName>
</protein>
<proteinExistence type="predicted"/>
<dbReference type="Proteomes" id="UP000234951">
    <property type="component" value="Unassembled WGS sequence"/>
</dbReference>
<evidence type="ECO:0000313" key="2">
    <source>
        <dbReference type="Proteomes" id="UP000234951"/>
    </source>
</evidence>
<dbReference type="EMBL" id="PGVA01000024">
    <property type="protein sequence ID" value="PLR82964.1"/>
    <property type="molecule type" value="Genomic_DNA"/>
</dbReference>
<organism evidence="1 2">
    <name type="scientific">Bacillus canaveralius</name>
    <dbReference type="NCBI Taxonomy" id="1403243"/>
    <lineage>
        <taxon>Bacteria</taxon>
        <taxon>Bacillati</taxon>
        <taxon>Bacillota</taxon>
        <taxon>Bacilli</taxon>
        <taxon>Bacillales</taxon>
        <taxon>Bacillaceae</taxon>
        <taxon>Bacillus</taxon>
    </lineage>
</organism>
<comment type="caution">
    <text evidence="1">The sequence shown here is derived from an EMBL/GenBank/DDBJ whole genome shotgun (WGS) entry which is preliminary data.</text>
</comment>
<gene>
    <name evidence="1" type="ORF">CU635_10840</name>
</gene>
<reference evidence="1 2" key="1">
    <citation type="submission" date="2017-11" db="EMBL/GenBank/DDBJ databases">
        <title>Comparitive Functional Genomics of Dry Heat Resistant strains isolated from the Viking Spacecraft.</title>
        <authorList>
            <person name="Seuylemezian A."/>
            <person name="Cooper K."/>
            <person name="Vaishampayan P."/>
        </authorList>
    </citation>
    <scope>NUCLEOTIDE SEQUENCE [LARGE SCALE GENOMIC DNA]</scope>
    <source>
        <strain evidence="1 2">M4.6</strain>
    </source>
</reference>